<organism evidence="2 4">
    <name type="scientific">Legionella cincinnatiensis</name>
    <dbReference type="NCBI Taxonomy" id="28085"/>
    <lineage>
        <taxon>Bacteria</taxon>
        <taxon>Pseudomonadati</taxon>
        <taxon>Pseudomonadota</taxon>
        <taxon>Gammaproteobacteria</taxon>
        <taxon>Legionellales</taxon>
        <taxon>Legionellaceae</taxon>
        <taxon>Legionella</taxon>
    </lineage>
</organism>
<name>A0A378ILG7_9GAMM</name>
<sequence>MRALLKTSNNTFFASQTNRKLENILLKTAPINEDMVRLNRANKVLGSFGETLVIFHDVTTPIGQFIRNFQKELLTYFSKAIPSEEKKEFICESNEPIKPTSFAVIDNPHTTITAMRVIDSYDKSSWDNCLVRSYLYVKLIQYQPAPEEIEKINQCKALLLNSMNLEEIFTHLTPALLRKILKIESETIDIHRFITYDSHASLVTDSVDQSIVNQIQNNPLVKLEIESILLNANGSLGIKWKINEQILDLRRILSQIGGIAKHGSSVITTTIGFFPYCSEEHRDEIEQALQNILLKMERSDNFTTEFLFNLLEMQFVQFSRNDLHQDFINKTLFLDHQHISNLIQQQEFPSSFETRLCT</sequence>
<dbReference type="EMBL" id="UGNX01000001">
    <property type="protein sequence ID" value="STX35505.1"/>
    <property type="molecule type" value="Genomic_DNA"/>
</dbReference>
<dbReference type="OrthoDB" id="5657126at2"/>
<evidence type="ECO:0000313" key="4">
    <source>
        <dbReference type="Proteomes" id="UP000255316"/>
    </source>
</evidence>
<dbReference type="RefSeq" id="WP_058465266.1">
    <property type="nucleotide sequence ID" value="NZ_CAAAHQ010000005.1"/>
</dbReference>
<reference evidence="2 4" key="2">
    <citation type="submission" date="2018-06" db="EMBL/GenBank/DDBJ databases">
        <authorList>
            <consortium name="Pathogen Informatics"/>
            <person name="Doyle S."/>
        </authorList>
    </citation>
    <scope>NUCLEOTIDE SEQUENCE [LARGE SCALE GENOMIC DNA]</scope>
    <source>
        <strain evidence="2 4">NCTC12438</strain>
    </source>
</reference>
<dbReference type="Proteomes" id="UP000255316">
    <property type="component" value="Unassembled WGS sequence"/>
</dbReference>
<accession>A0A378ILG7</accession>
<protein>
    <submittedName>
        <fullName evidence="2">Uncharacterized protein</fullName>
    </submittedName>
</protein>
<dbReference type="AlphaFoldDB" id="A0A378ILG7"/>
<proteinExistence type="predicted"/>
<evidence type="ECO:0000313" key="1">
    <source>
        <dbReference type="EMBL" id="KTC83419.1"/>
    </source>
</evidence>
<reference evidence="1 3" key="1">
    <citation type="submission" date="2015-11" db="EMBL/GenBank/DDBJ databases">
        <title>Genomic analysis of 38 Legionella species identifies large and diverse effector repertoires.</title>
        <authorList>
            <person name="Burstein D."/>
            <person name="Amaro F."/>
            <person name="Zusman T."/>
            <person name="Lifshitz Z."/>
            <person name="Cohen O."/>
            <person name="Gilbert J.A."/>
            <person name="Pupko T."/>
            <person name="Shuman H.A."/>
            <person name="Segal G."/>
        </authorList>
    </citation>
    <scope>NUCLEOTIDE SEQUENCE [LARGE SCALE GENOMIC DNA]</scope>
    <source>
        <strain evidence="1 3">CDC#72-OH-14</strain>
    </source>
</reference>
<dbReference type="Proteomes" id="UP000054854">
    <property type="component" value="Unassembled WGS sequence"/>
</dbReference>
<keyword evidence="3" id="KW-1185">Reference proteome</keyword>
<evidence type="ECO:0000313" key="2">
    <source>
        <dbReference type="EMBL" id="STX35505.1"/>
    </source>
</evidence>
<gene>
    <name evidence="1" type="ORF">Lcin_2106</name>
    <name evidence="2" type="ORF">NCTC12438_02121</name>
</gene>
<dbReference type="EMBL" id="LNXX01000042">
    <property type="protein sequence ID" value="KTC83419.1"/>
    <property type="molecule type" value="Genomic_DNA"/>
</dbReference>
<evidence type="ECO:0000313" key="3">
    <source>
        <dbReference type="Proteomes" id="UP000054854"/>
    </source>
</evidence>